<gene>
    <name evidence="2" type="ORF">PLEOSDRAFT_162818</name>
</gene>
<dbReference type="EMBL" id="KL198013">
    <property type="protein sequence ID" value="KDQ23154.1"/>
    <property type="molecule type" value="Genomic_DNA"/>
</dbReference>
<dbReference type="Proteomes" id="UP000027073">
    <property type="component" value="Unassembled WGS sequence"/>
</dbReference>
<sequence length="221" mass="24946">MSPPWNKFWRTAVLLPLSFLLSTIFNVRRMEDSSYALWSTLLLQLCDVNLDIFIICPQYALYVSPKAKFRPDDSFSSTLTEADNQAKGVVVDNCLIIPEIRLSGRGPKAVEGDDDGEDDDEGDEDDDVGAEDSKFDKPTSPNQAEVVQRAHNKETSKNEQMERMKKRERLRDESWQLDEAKKKLGEFIDSVGEGPYTMAQLDKCSELVLGTSNFPSAPFCH</sequence>
<dbReference type="InParanoid" id="A0A067N5M7"/>
<feature type="compositionally biased region" description="Acidic residues" evidence="1">
    <location>
        <begin position="112"/>
        <end position="130"/>
    </location>
</feature>
<name>A0A067N5M7_PLEO1</name>
<evidence type="ECO:0000256" key="1">
    <source>
        <dbReference type="SAM" id="MobiDB-lite"/>
    </source>
</evidence>
<evidence type="ECO:0000313" key="2">
    <source>
        <dbReference type="EMBL" id="KDQ23154.1"/>
    </source>
</evidence>
<evidence type="ECO:0000313" key="3">
    <source>
        <dbReference type="Proteomes" id="UP000027073"/>
    </source>
</evidence>
<dbReference type="HOGENOM" id="CLU_1251124_0_0_1"/>
<accession>A0A067N5M7</accession>
<dbReference type="VEuPathDB" id="FungiDB:PLEOSDRAFT_162818"/>
<reference evidence="3" key="1">
    <citation type="journal article" date="2014" name="Proc. Natl. Acad. Sci. U.S.A.">
        <title>Extensive sampling of basidiomycete genomes demonstrates inadequacy of the white-rot/brown-rot paradigm for wood decay fungi.</title>
        <authorList>
            <person name="Riley R."/>
            <person name="Salamov A.A."/>
            <person name="Brown D.W."/>
            <person name="Nagy L.G."/>
            <person name="Floudas D."/>
            <person name="Held B.W."/>
            <person name="Levasseur A."/>
            <person name="Lombard V."/>
            <person name="Morin E."/>
            <person name="Otillar R."/>
            <person name="Lindquist E.A."/>
            <person name="Sun H."/>
            <person name="LaButti K.M."/>
            <person name="Schmutz J."/>
            <person name="Jabbour D."/>
            <person name="Luo H."/>
            <person name="Baker S.E."/>
            <person name="Pisabarro A.G."/>
            <person name="Walton J.D."/>
            <person name="Blanchette R.A."/>
            <person name="Henrissat B."/>
            <person name="Martin F."/>
            <person name="Cullen D."/>
            <person name="Hibbett D.S."/>
            <person name="Grigoriev I.V."/>
        </authorList>
    </citation>
    <scope>NUCLEOTIDE SEQUENCE [LARGE SCALE GENOMIC DNA]</scope>
    <source>
        <strain evidence="3">PC15</strain>
    </source>
</reference>
<proteinExistence type="predicted"/>
<dbReference type="OrthoDB" id="2610860at2759"/>
<protein>
    <submittedName>
        <fullName evidence="2">Uncharacterized protein</fullName>
    </submittedName>
</protein>
<dbReference type="AlphaFoldDB" id="A0A067N5M7"/>
<feature type="compositionally biased region" description="Basic and acidic residues" evidence="1">
    <location>
        <begin position="151"/>
        <end position="173"/>
    </location>
</feature>
<feature type="region of interest" description="Disordered" evidence="1">
    <location>
        <begin position="105"/>
        <end position="173"/>
    </location>
</feature>
<organism evidence="2 3">
    <name type="scientific">Pleurotus ostreatus (strain PC15)</name>
    <name type="common">Oyster mushroom</name>
    <dbReference type="NCBI Taxonomy" id="1137138"/>
    <lineage>
        <taxon>Eukaryota</taxon>
        <taxon>Fungi</taxon>
        <taxon>Dikarya</taxon>
        <taxon>Basidiomycota</taxon>
        <taxon>Agaricomycotina</taxon>
        <taxon>Agaricomycetes</taxon>
        <taxon>Agaricomycetidae</taxon>
        <taxon>Agaricales</taxon>
        <taxon>Pleurotineae</taxon>
        <taxon>Pleurotaceae</taxon>
        <taxon>Pleurotus</taxon>
    </lineage>
</organism>